<sequence length="176" mass="18248">MVGSGYDATDGTPSAPPVRAGGPLPSPPPEPTSADGRAAAGWYRTEVHHSSQAASGAFTNSSVIVESAQACTTADRALRPLAPPVASTPGRRLRHPSPPGLARSRDGRLALRLSAAAIEAARVNAPLPMPAYPRLDVGDAGYVGTLLQWQNEGRLSARKHETVDGGVSSKLARMQQ</sequence>
<accession>A0A1X6NZS7</accession>
<evidence type="ECO:0000256" key="1">
    <source>
        <dbReference type="SAM" id="MobiDB-lite"/>
    </source>
</evidence>
<protein>
    <submittedName>
        <fullName evidence="2">Uncharacterized protein</fullName>
    </submittedName>
</protein>
<keyword evidence="3" id="KW-1185">Reference proteome</keyword>
<gene>
    <name evidence="2" type="ORF">BU14_0307s0004</name>
</gene>
<evidence type="ECO:0000313" key="3">
    <source>
        <dbReference type="Proteomes" id="UP000218209"/>
    </source>
</evidence>
<reference evidence="2 3" key="1">
    <citation type="submission" date="2017-03" db="EMBL/GenBank/DDBJ databases">
        <title>WGS assembly of Porphyra umbilicalis.</title>
        <authorList>
            <person name="Brawley S.H."/>
            <person name="Blouin N.A."/>
            <person name="Ficko-Blean E."/>
            <person name="Wheeler G.L."/>
            <person name="Lohr M."/>
            <person name="Goodson H.V."/>
            <person name="Jenkins J.W."/>
            <person name="Blaby-Haas C.E."/>
            <person name="Helliwell K.E."/>
            <person name="Chan C."/>
            <person name="Marriage T."/>
            <person name="Bhattacharya D."/>
            <person name="Klein A.S."/>
            <person name="Badis Y."/>
            <person name="Brodie J."/>
            <person name="Cao Y."/>
            <person name="Collen J."/>
            <person name="Dittami S.M."/>
            <person name="Gachon C.M."/>
            <person name="Green B.R."/>
            <person name="Karpowicz S."/>
            <person name="Kim J.W."/>
            <person name="Kudahl U."/>
            <person name="Lin S."/>
            <person name="Michel G."/>
            <person name="Mittag M."/>
            <person name="Olson B.J."/>
            <person name="Pangilinan J."/>
            <person name="Peng Y."/>
            <person name="Qiu H."/>
            <person name="Shu S."/>
            <person name="Singer J.T."/>
            <person name="Smith A.G."/>
            <person name="Sprecher B.N."/>
            <person name="Wagner V."/>
            <person name="Wang W."/>
            <person name="Wang Z.-Y."/>
            <person name="Yan J."/>
            <person name="Yarish C."/>
            <person name="Zoeuner-Riek S."/>
            <person name="Zhuang Y."/>
            <person name="Zou Y."/>
            <person name="Lindquist E.A."/>
            <person name="Grimwood J."/>
            <person name="Barry K."/>
            <person name="Rokhsar D.S."/>
            <person name="Schmutz J."/>
            <person name="Stiller J.W."/>
            <person name="Grossman A.R."/>
            <person name="Prochnik S.E."/>
        </authorList>
    </citation>
    <scope>NUCLEOTIDE SEQUENCE [LARGE SCALE GENOMIC DNA]</scope>
    <source>
        <strain evidence="2">4086291</strain>
    </source>
</reference>
<evidence type="ECO:0000313" key="2">
    <source>
        <dbReference type="EMBL" id="OSX74102.1"/>
    </source>
</evidence>
<proteinExistence type="predicted"/>
<name>A0A1X6NZS7_PORUM</name>
<feature type="region of interest" description="Disordered" evidence="1">
    <location>
        <begin position="73"/>
        <end position="104"/>
    </location>
</feature>
<dbReference type="EMBL" id="KV918962">
    <property type="protein sequence ID" value="OSX74102.1"/>
    <property type="molecule type" value="Genomic_DNA"/>
</dbReference>
<dbReference type="Proteomes" id="UP000218209">
    <property type="component" value="Unassembled WGS sequence"/>
</dbReference>
<dbReference type="AlphaFoldDB" id="A0A1X6NZS7"/>
<organism evidence="2 3">
    <name type="scientific">Porphyra umbilicalis</name>
    <name type="common">Purple laver</name>
    <name type="synonym">Red alga</name>
    <dbReference type="NCBI Taxonomy" id="2786"/>
    <lineage>
        <taxon>Eukaryota</taxon>
        <taxon>Rhodophyta</taxon>
        <taxon>Bangiophyceae</taxon>
        <taxon>Bangiales</taxon>
        <taxon>Bangiaceae</taxon>
        <taxon>Porphyra</taxon>
    </lineage>
</organism>
<feature type="region of interest" description="Disordered" evidence="1">
    <location>
        <begin position="1"/>
        <end position="41"/>
    </location>
</feature>